<gene>
    <name evidence="2" type="ORF">B9Z19DRAFT_1061155</name>
</gene>
<evidence type="ECO:0000313" key="2">
    <source>
        <dbReference type="EMBL" id="PUU83185.1"/>
    </source>
</evidence>
<evidence type="ECO:0000256" key="1">
    <source>
        <dbReference type="SAM" id="SignalP"/>
    </source>
</evidence>
<protein>
    <submittedName>
        <fullName evidence="2">Uncharacterized protein</fullName>
    </submittedName>
</protein>
<keyword evidence="1" id="KW-0732">Signal</keyword>
<evidence type="ECO:0000313" key="3">
    <source>
        <dbReference type="Proteomes" id="UP000244722"/>
    </source>
</evidence>
<sequence length="230" mass="24694">MLYNSALLLTLISTAAALPPAPEPSKNVTRSPGIVGTMPRIPIPVDPGSLIPVLGAMVSDRMRDRHNCGVHPDLGSGGFFGPFDSHSLLIGDGKVLNGTQGQDLVTKGCKTMIPDGPRKFTKKPGENGVSASMCIKSPVQDRSKPGNMFRIALKPASKELRYKVYITHPIRGSIGEVEASRDDCEKNLKQVLTECSFLGAGGYVLEMKDNKEHLYYGLSVSECDGDLPIV</sequence>
<accession>A0A2T7A681</accession>
<dbReference type="Proteomes" id="UP000244722">
    <property type="component" value="Unassembled WGS sequence"/>
</dbReference>
<dbReference type="EMBL" id="NESQ01000016">
    <property type="protein sequence ID" value="PUU83185.1"/>
    <property type="molecule type" value="Genomic_DNA"/>
</dbReference>
<feature type="signal peptide" evidence="1">
    <location>
        <begin position="1"/>
        <end position="17"/>
    </location>
</feature>
<dbReference type="AlphaFoldDB" id="A0A2T7A681"/>
<organism evidence="2 3">
    <name type="scientific">Tuber borchii</name>
    <name type="common">White truffle</name>
    <dbReference type="NCBI Taxonomy" id="42251"/>
    <lineage>
        <taxon>Eukaryota</taxon>
        <taxon>Fungi</taxon>
        <taxon>Dikarya</taxon>
        <taxon>Ascomycota</taxon>
        <taxon>Pezizomycotina</taxon>
        <taxon>Pezizomycetes</taxon>
        <taxon>Pezizales</taxon>
        <taxon>Tuberaceae</taxon>
        <taxon>Tuber</taxon>
    </lineage>
</organism>
<proteinExistence type="predicted"/>
<comment type="caution">
    <text evidence="2">The sequence shown here is derived from an EMBL/GenBank/DDBJ whole genome shotgun (WGS) entry which is preliminary data.</text>
</comment>
<dbReference type="OrthoDB" id="10428998at2759"/>
<reference evidence="2 3" key="1">
    <citation type="submission" date="2017-04" db="EMBL/GenBank/DDBJ databases">
        <title>Draft genome sequence of Tuber borchii Vittad., a whitish edible truffle.</title>
        <authorList>
            <consortium name="DOE Joint Genome Institute"/>
            <person name="Murat C."/>
            <person name="Kuo A."/>
            <person name="Barry K.W."/>
            <person name="Clum A."/>
            <person name="Dockter R.B."/>
            <person name="Fauchery L."/>
            <person name="Iotti M."/>
            <person name="Kohler A."/>
            <person name="Labutti K."/>
            <person name="Lindquist E.A."/>
            <person name="Lipzen A."/>
            <person name="Ohm R.A."/>
            <person name="Wang M."/>
            <person name="Grigoriev I.V."/>
            <person name="Zambonelli A."/>
            <person name="Martin F.M."/>
        </authorList>
    </citation>
    <scope>NUCLEOTIDE SEQUENCE [LARGE SCALE GENOMIC DNA]</scope>
    <source>
        <strain evidence="2 3">Tbo3840</strain>
    </source>
</reference>
<feature type="chain" id="PRO_5015785766" evidence="1">
    <location>
        <begin position="18"/>
        <end position="230"/>
    </location>
</feature>
<name>A0A2T7A681_TUBBO</name>
<keyword evidence="3" id="KW-1185">Reference proteome</keyword>